<comment type="caution">
    <text evidence="5">The sequence shown here is derived from an EMBL/GenBank/DDBJ whole genome shotgun (WGS) entry which is preliminary data.</text>
</comment>
<keyword evidence="1" id="KW-0560">Oxidoreductase</keyword>
<proteinExistence type="predicted"/>
<dbReference type="Proteomes" id="UP000789595">
    <property type="component" value="Unassembled WGS sequence"/>
</dbReference>
<organism evidence="5 6">
    <name type="scientific">Pelagomonas calceolata</name>
    <dbReference type="NCBI Taxonomy" id="35677"/>
    <lineage>
        <taxon>Eukaryota</taxon>
        <taxon>Sar</taxon>
        <taxon>Stramenopiles</taxon>
        <taxon>Ochrophyta</taxon>
        <taxon>Pelagophyceae</taxon>
        <taxon>Pelagomonadales</taxon>
        <taxon>Pelagomonadaceae</taxon>
        <taxon>Pelagomonas</taxon>
    </lineage>
</organism>
<evidence type="ECO:0000256" key="1">
    <source>
        <dbReference type="ARBA" id="ARBA00023002"/>
    </source>
</evidence>
<evidence type="ECO:0000259" key="4">
    <source>
        <dbReference type="Pfam" id="PF01266"/>
    </source>
</evidence>
<feature type="domain" description="FAD dependent oxidoreductase" evidence="4">
    <location>
        <begin position="24"/>
        <end position="428"/>
    </location>
</feature>
<dbReference type="SUPFAM" id="SSF51905">
    <property type="entry name" value="FAD/NAD(P)-binding domain"/>
    <property type="match status" value="1"/>
</dbReference>
<reference evidence="5" key="1">
    <citation type="submission" date="2021-11" db="EMBL/GenBank/DDBJ databases">
        <authorList>
            <consortium name="Genoscope - CEA"/>
            <person name="William W."/>
        </authorList>
    </citation>
    <scope>NUCLEOTIDE SEQUENCE</scope>
</reference>
<gene>
    <name evidence="5" type="ORF">PECAL_5P00130</name>
</gene>
<dbReference type="GO" id="GO:0016491">
    <property type="term" value="F:oxidoreductase activity"/>
    <property type="evidence" value="ECO:0007669"/>
    <property type="project" value="UniProtKB-KW"/>
</dbReference>
<evidence type="ECO:0000256" key="3">
    <source>
        <dbReference type="ARBA" id="ARBA00046185"/>
    </source>
</evidence>
<dbReference type="Pfam" id="PF01266">
    <property type="entry name" value="DAO"/>
    <property type="match status" value="1"/>
</dbReference>
<dbReference type="AlphaFoldDB" id="A0A8J2SXS8"/>
<dbReference type="OrthoDB" id="415535at2759"/>
<dbReference type="PANTHER" id="PTHR13847">
    <property type="entry name" value="SARCOSINE DEHYDROGENASE-RELATED"/>
    <property type="match status" value="1"/>
</dbReference>
<dbReference type="Gene3D" id="3.50.50.60">
    <property type="entry name" value="FAD/NAD(P)-binding domain"/>
    <property type="match status" value="1"/>
</dbReference>
<dbReference type="PANTHER" id="PTHR13847:SF287">
    <property type="entry name" value="FAD-DEPENDENT OXIDOREDUCTASE DOMAIN-CONTAINING PROTEIN 1"/>
    <property type="match status" value="1"/>
</dbReference>
<protein>
    <recommendedName>
        <fullName evidence="2">FAD-dependent oxidoreductase domain-containing protein 1</fullName>
    </recommendedName>
</protein>
<dbReference type="GO" id="GO:0005737">
    <property type="term" value="C:cytoplasm"/>
    <property type="evidence" value="ECO:0007669"/>
    <property type="project" value="TreeGrafter"/>
</dbReference>
<evidence type="ECO:0000256" key="2">
    <source>
        <dbReference type="ARBA" id="ARBA00039785"/>
    </source>
</evidence>
<dbReference type="InterPro" id="IPR036188">
    <property type="entry name" value="FAD/NAD-bd_sf"/>
</dbReference>
<name>A0A8J2SXS8_9STRA</name>
<evidence type="ECO:0000313" key="5">
    <source>
        <dbReference type="EMBL" id="CAH0375494.1"/>
    </source>
</evidence>
<comment type="function">
    <text evidence="3">Required for the assembly of the mitochondrial membrane respiratory chain NADH dehydrogenase (Complex I). Involved in mid-late stages of complex I assembly.</text>
</comment>
<dbReference type="EMBL" id="CAKKNE010000005">
    <property type="protein sequence ID" value="CAH0375494.1"/>
    <property type="molecule type" value="Genomic_DNA"/>
</dbReference>
<sequence length="472" mass="49874">MLRRAAAATARGIRQASTPPQRTDAIVVGAGLVGVSTASRLADAGLRVLCVTRHPPCSYTSAVSTECYRDFWPSREMAELMSRSIDLMEATAQAGIGLTRRGYAYCARQPETLAKAVAECEDLGGVRHHATLAAYEPSPSGVLNLDAVDALPAGFDVLHGDAARQAFPALAEDVVGVVHARRAGWVDSGRYAAELVARAKAVGVTFVAGCVDGVECEGGAVAGVRVDGRPVATSTLVNCAGPYLTHIHGMVSAPELPVANEVHAKCIFRDALRTVPRNAPMLISLDSTRIMDDDGLEDAFGAATAAKLTGLAPAGVHLRPWGDEHILLLWDYWHADCDVEEPPVDVPSFDADLYPEVCLRGLAGFIPGLRAYVDGESERPLIDGGYYTQTPENRPLIGPGGVPGYYVNGAFAGFGLMAAEAAGELCAAHVLGNTLPSYASAFVPPHVRWTRPTRSILGLAGRVDMLWCCCCV</sequence>
<dbReference type="InterPro" id="IPR006076">
    <property type="entry name" value="FAD-dep_OxRdtase"/>
</dbReference>
<keyword evidence="6" id="KW-1185">Reference proteome</keyword>
<dbReference type="Gene3D" id="3.30.9.10">
    <property type="entry name" value="D-Amino Acid Oxidase, subunit A, domain 2"/>
    <property type="match status" value="1"/>
</dbReference>
<evidence type="ECO:0000313" key="6">
    <source>
        <dbReference type="Proteomes" id="UP000789595"/>
    </source>
</evidence>
<accession>A0A8J2SXS8</accession>